<feature type="non-terminal residue" evidence="4">
    <location>
        <position position="261"/>
    </location>
</feature>
<dbReference type="InterPro" id="IPR006131">
    <property type="entry name" value="Asp_carbamoyltransf_Asp/Orn-bd"/>
</dbReference>
<evidence type="ECO:0000313" key="4">
    <source>
        <dbReference type="EMBL" id="KKL58361.1"/>
    </source>
</evidence>
<dbReference type="GO" id="GO:0019240">
    <property type="term" value="P:citrulline biosynthetic process"/>
    <property type="evidence" value="ECO:0007669"/>
    <property type="project" value="TreeGrafter"/>
</dbReference>
<evidence type="ECO:0000256" key="1">
    <source>
        <dbReference type="ARBA" id="ARBA00022679"/>
    </source>
</evidence>
<dbReference type="Gene3D" id="3.40.50.1370">
    <property type="entry name" value="Aspartate/ornithine carbamoyltransferase"/>
    <property type="match status" value="2"/>
</dbReference>
<dbReference type="SUPFAM" id="SSF53671">
    <property type="entry name" value="Aspartate/ornithine carbamoyltransferase"/>
    <property type="match status" value="1"/>
</dbReference>
<dbReference type="PRINTS" id="PR00102">
    <property type="entry name" value="OTCASE"/>
</dbReference>
<dbReference type="GO" id="GO:0016597">
    <property type="term" value="F:amino acid binding"/>
    <property type="evidence" value="ECO:0007669"/>
    <property type="project" value="InterPro"/>
</dbReference>
<dbReference type="PANTHER" id="PTHR45753:SF3">
    <property type="entry name" value="ORNITHINE TRANSCARBAMYLASE, MITOCHONDRIAL"/>
    <property type="match status" value="1"/>
</dbReference>
<dbReference type="Pfam" id="PF02729">
    <property type="entry name" value="OTCace_N"/>
    <property type="match status" value="1"/>
</dbReference>
<reference evidence="4" key="1">
    <citation type="journal article" date="2015" name="Nature">
        <title>Complex archaea that bridge the gap between prokaryotes and eukaryotes.</title>
        <authorList>
            <person name="Spang A."/>
            <person name="Saw J.H."/>
            <person name="Jorgensen S.L."/>
            <person name="Zaremba-Niedzwiedzka K."/>
            <person name="Martijn J."/>
            <person name="Lind A.E."/>
            <person name="van Eijk R."/>
            <person name="Schleper C."/>
            <person name="Guy L."/>
            <person name="Ettema T.J."/>
        </authorList>
    </citation>
    <scope>NUCLEOTIDE SEQUENCE</scope>
</reference>
<proteinExistence type="predicted"/>
<dbReference type="PRINTS" id="PR00100">
    <property type="entry name" value="AOTCASE"/>
</dbReference>
<dbReference type="GO" id="GO:0042450">
    <property type="term" value="P:L-arginine biosynthetic process via ornithine"/>
    <property type="evidence" value="ECO:0007669"/>
    <property type="project" value="TreeGrafter"/>
</dbReference>
<evidence type="ECO:0008006" key="5">
    <source>
        <dbReference type="Google" id="ProtNLM"/>
    </source>
</evidence>
<feature type="domain" description="Aspartate/ornithine carbamoyltransferase Asp/Orn-binding" evidence="2">
    <location>
        <begin position="155"/>
        <end position="254"/>
    </location>
</feature>
<keyword evidence="1" id="KW-0808">Transferase</keyword>
<evidence type="ECO:0000259" key="2">
    <source>
        <dbReference type="Pfam" id="PF00185"/>
    </source>
</evidence>
<gene>
    <name evidence="4" type="ORF">LCGC14_2226130</name>
</gene>
<sequence>MGNVKMIGSMLDVSIEDIERYFKTTTTLKDWLLKDGYRPTFFTNKVMVTVWERPSLRTRVSFEAGMAQLGGSYITLKAFPPETADIIFKENVQDQASVLSSMCDLIMSRVYKQTTIEGLVKYSTVPVINGMSDEAHPVQILTDLYTIMEHKGDLKGLKVAYLGEGTGNTAQDLAIGCATVGMDFTLSCPDYSKHALLQELNFGLPLEKYWGEAIARAKKSGSKLTVEHDPIKAVEGADAIYTDTWIAFDVPKEKAAAEDIR</sequence>
<dbReference type="GO" id="GO:0004585">
    <property type="term" value="F:ornithine carbamoyltransferase activity"/>
    <property type="evidence" value="ECO:0007669"/>
    <property type="project" value="TreeGrafter"/>
</dbReference>
<dbReference type="InterPro" id="IPR002292">
    <property type="entry name" value="Orn/put_carbamltrans"/>
</dbReference>
<dbReference type="InterPro" id="IPR006130">
    <property type="entry name" value="Asp/Orn_carbamoylTrfase"/>
</dbReference>
<dbReference type="EMBL" id="LAZR01029852">
    <property type="protein sequence ID" value="KKL58361.1"/>
    <property type="molecule type" value="Genomic_DNA"/>
</dbReference>
<feature type="domain" description="Aspartate/ornithine carbamoyltransferase carbamoyl-P binding" evidence="3">
    <location>
        <begin position="9"/>
        <end position="149"/>
    </location>
</feature>
<comment type="caution">
    <text evidence="4">The sequence shown here is derived from an EMBL/GenBank/DDBJ whole genome shotgun (WGS) entry which is preliminary data.</text>
</comment>
<accession>A0A0F9DX64</accession>
<name>A0A0F9DX64_9ZZZZ</name>
<organism evidence="4">
    <name type="scientific">marine sediment metagenome</name>
    <dbReference type="NCBI Taxonomy" id="412755"/>
    <lineage>
        <taxon>unclassified sequences</taxon>
        <taxon>metagenomes</taxon>
        <taxon>ecological metagenomes</taxon>
    </lineage>
</organism>
<protein>
    <recommendedName>
        <fullName evidence="5">Ornithine carbamoyltransferase</fullName>
    </recommendedName>
</protein>
<dbReference type="InterPro" id="IPR036901">
    <property type="entry name" value="Asp/Orn_carbamoylTrfase_sf"/>
</dbReference>
<dbReference type="AlphaFoldDB" id="A0A0F9DX64"/>
<dbReference type="InterPro" id="IPR006132">
    <property type="entry name" value="Asp/Orn_carbamoyltranf_P-bd"/>
</dbReference>
<dbReference type="PANTHER" id="PTHR45753">
    <property type="entry name" value="ORNITHINE CARBAMOYLTRANSFERASE, MITOCHONDRIAL"/>
    <property type="match status" value="1"/>
</dbReference>
<dbReference type="Pfam" id="PF00185">
    <property type="entry name" value="OTCace"/>
    <property type="match status" value="1"/>
</dbReference>
<evidence type="ECO:0000259" key="3">
    <source>
        <dbReference type="Pfam" id="PF02729"/>
    </source>
</evidence>